<comment type="caution">
    <text evidence="11">The sequence shown here is derived from an EMBL/GenBank/DDBJ whole genome shotgun (WGS) entry which is preliminary data.</text>
</comment>
<evidence type="ECO:0000256" key="7">
    <source>
        <dbReference type="PROSITE-ProRule" id="PRU00169"/>
    </source>
</evidence>
<keyword evidence="2 5" id="KW-0145">Chemotaxis</keyword>
<dbReference type="InterPro" id="IPR001789">
    <property type="entry name" value="Sig_transdc_resp-reg_receiver"/>
</dbReference>
<dbReference type="Pfam" id="PF01339">
    <property type="entry name" value="CheB_methylest"/>
    <property type="match status" value="1"/>
</dbReference>
<sequence length="396" mass="43240">MKLENGHMEMIKVLIIDDSSVIRQIIKASLADCSQIKVVGEAENPFVARDLIKKLNPDVLTLDVEMPKMDGITFLTNLMRLRPMPVIMLSTLTTKGADITLQALELGAIDFIAKPSVEELIAIRSSFGEVLINKIIQAAQIDQKNFKLSDAIHNSADMQSSDIHRESSSTGNFQEQSMSSPILPFSGVKESKHIVAIGASTGGTDAIKKILITLPKNAPAVVIALHIPKTFSLRFAERLNRCCQVEVHEAMHGQKIKQGHVYIAPGDRHLEVVTKGDALFCTLTDTPEVNRHKPAVDVLFNSLEGNAKNTQAILLTGMGQDGAQGMLHLKKLGARTIIQDKASSLIWGMPGKAYAISAHSQQAPLLNIAHEILSYASLSQLAMQQTLAKYIMEKEV</sequence>
<evidence type="ECO:0000259" key="9">
    <source>
        <dbReference type="PROSITE" id="PS50110"/>
    </source>
</evidence>
<evidence type="ECO:0000313" key="12">
    <source>
        <dbReference type="Proteomes" id="UP001500021"/>
    </source>
</evidence>
<dbReference type="PANTHER" id="PTHR42872:SF6">
    <property type="entry name" value="PROTEIN-GLUTAMATE METHYLESTERASE_PROTEIN-GLUTAMINE GLUTAMINASE"/>
    <property type="match status" value="1"/>
</dbReference>
<organism evidence="11 12">
    <name type="scientific">Colwellia asteriadis</name>
    <dbReference type="NCBI Taxonomy" id="517723"/>
    <lineage>
        <taxon>Bacteria</taxon>
        <taxon>Pseudomonadati</taxon>
        <taxon>Pseudomonadota</taxon>
        <taxon>Gammaproteobacteria</taxon>
        <taxon>Alteromonadales</taxon>
        <taxon>Colwelliaceae</taxon>
        <taxon>Colwellia</taxon>
    </lineage>
</organism>
<accession>A0ABN1L828</accession>
<feature type="active site" evidence="5 6">
    <location>
        <position position="226"/>
    </location>
</feature>
<keyword evidence="1 5" id="KW-0963">Cytoplasm</keyword>
<evidence type="ECO:0000256" key="3">
    <source>
        <dbReference type="ARBA" id="ARBA00022801"/>
    </source>
</evidence>
<comment type="subcellular location">
    <subcellularLocation>
        <location evidence="5">Cytoplasm</location>
    </subcellularLocation>
</comment>
<comment type="domain">
    <text evidence="5">Contains a C-terminal catalytic domain, and an N-terminal region which modulates catalytic activity.</text>
</comment>
<comment type="catalytic activity">
    <reaction evidence="4 5">
        <text>[protein]-L-glutamate 5-O-methyl ester + H2O = L-glutamyl-[protein] + methanol + H(+)</text>
        <dbReference type="Rhea" id="RHEA:23236"/>
        <dbReference type="Rhea" id="RHEA-COMP:10208"/>
        <dbReference type="Rhea" id="RHEA-COMP:10311"/>
        <dbReference type="ChEBI" id="CHEBI:15377"/>
        <dbReference type="ChEBI" id="CHEBI:15378"/>
        <dbReference type="ChEBI" id="CHEBI:17790"/>
        <dbReference type="ChEBI" id="CHEBI:29973"/>
        <dbReference type="ChEBI" id="CHEBI:82795"/>
        <dbReference type="EC" id="3.1.1.61"/>
    </reaction>
</comment>
<dbReference type="CDD" id="cd16432">
    <property type="entry name" value="CheB_Rec"/>
    <property type="match status" value="1"/>
</dbReference>
<dbReference type="Gene3D" id="3.40.50.2300">
    <property type="match status" value="1"/>
</dbReference>
<feature type="compositionally biased region" description="Polar residues" evidence="8">
    <location>
        <begin position="168"/>
        <end position="178"/>
    </location>
</feature>
<dbReference type="InterPro" id="IPR035909">
    <property type="entry name" value="CheB_C"/>
</dbReference>
<dbReference type="PANTHER" id="PTHR42872">
    <property type="entry name" value="PROTEIN-GLUTAMATE METHYLESTERASE/PROTEIN-GLUTAMINE GLUTAMINASE"/>
    <property type="match status" value="1"/>
</dbReference>
<gene>
    <name evidence="5" type="primary">cheB</name>
    <name evidence="11" type="ORF">GCM10009111_22320</name>
</gene>
<dbReference type="InterPro" id="IPR008248">
    <property type="entry name" value="CheB-like"/>
</dbReference>
<dbReference type="PIRSF" id="PIRSF000876">
    <property type="entry name" value="RR_chemtxs_CheB"/>
    <property type="match status" value="1"/>
</dbReference>
<proteinExistence type="inferred from homology"/>
<dbReference type="NCBIfam" id="NF009206">
    <property type="entry name" value="PRK12555.1"/>
    <property type="match status" value="1"/>
</dbReference>
<dbReference type="EC" id="3.1.1.61" evidence="5"/>
<comment type="function">
    <text evidence="5">Involved in chemotaxis. Part of a chemotaxis signal transduction system that modulates chemotaxis in response to various stimuli. Catalyzes the demethylation of specific methylglutamate residues introduced into the chemoreceptors (methyl-accepting chemotaxis proteins or MCP) by CheR. Also mediates the irreversible deamidation of specific glutamine residues to glutamic acid.</text>
</comment>
<comment type="catalytic activity">
    <reaction evidence="5">
        <text>L-glutaminyl-[protein] + H2O = L-glutamyl-[protein] + NH4(+)</text>
        <dbReference type="Rhea" id="RHEA:16441"/>
        <dbReference type="Rhea" id="RHEA-COMP:10207"/>
        <dbReference type="Rhea" id="RHEA-COMP:10208"/>
        <dbReference type="ChEBI" id="CHEBI:15377"/>
        <dbReference type="ChEBI" id="CHEBI:28938"/>
        <dbReference type="ChEBI" id="CHEBI:29973"/>
        <dbReference type="ChEBI" id="CHEBI:30011"/>
        <dbReference type="EC" id="3.5.1.44"/>
    </reaction>
</comment>
<feature type="region of interest" description="Disordered" evidence="8">
    <location>
        <begin position="157"/>
        <end position="178"/>
    </location>
</feature>
<evidence type="ECO:0000256" key="5">
    <source>
        <dbReference type="HAMAP-Rule" id="MF_00099"/>
    </source>
</evidence>
<comment type="similarity">
    <text evidence="5">Belongs to the CheB family.</text>
</comment>
<feature type="domain" description="Response regulatory" evidence="9">
    <location>
        <begin position="12"/>
        <end position="129"/>
    </location>
</feature>
<dbReference type="SUPFAM" id="SSF52172">
    <property type="entry name" value="CheY-like"/>
    <property type="match status" value="1"/>
</dbReference>
<reference evidence="11 12" key="1">
    <citation type="journal article" date="2019" name="Int. J. Syst. Evol. Microbiol.">
        <title>The Global Catalogue of Microorganisms (GCM) 10K type strain sequencing project: providing services to taxonomists for standard genome sequencing and annotation.</title>
        <authorList>
            <consortium name="The Broad Institute Genomics Platform"/>
            <consortium name="The Broad Institute Genome Sequencing Center for Infectious Disease"/>
            <person name="Wu L."/>
            <person name="Ma J."/>
        </authorList>
    </citation>
    <scope>NUCLEOTIDE SEQUENCE [LARGE SCALE GENOMIC DNA]</scope>
    <source>
        <strain evidence="11 12">JCM 15608</strain>
    </source>
</reference>
<evidence type="ECO:0000313" key="11">
    <source>
        <dbReference type="EMBL" id="GAA0818920.1"/>
    </source>
</evidence>
<evidence type="ECO:0000256" key="8">
    <source>
        <dbReference type="SAM" id="MobiDB-lite"/>
    </source>
</evidence>
<dbReference type="Pfam" id="PF00072">
    <property type="entry name" value="Response_reg"/>
    <property type="match status" value="1"/>
</dbReference>
<dbReference type="EMBL" id="BAAAFA010000007">
    <property type="protein sequence ID" value="GAA0818920.1"/>
    <property type="molecule type" value="Genomic_DNA"/>
</dbReference>
<dbReference type="InterPro" id="IPR011006">
    <property type="entry name" value="CheY-like_superfamily"/>
</dbReference>
<feature type="modified residue" description="4-aspartylphosphate" evidence="5 7">
    <location>
        <position position="63"/>
    </location>
</feature>
<dbReference type="NCBIfam" id="NF001965">
    <property type="entry name" value="PRK00742.1"/>
    <property type="match status" value="1"/>
</dbReference>
<evidence type="ECO:0000256" key="6">
    <source>
        <dbReference type="PROSITE-ProRule" id="PRU00050"/>
    </source>
</evidence>
<dbReference type="SUPFAM" id="SSF52738">
    <property type="entry name" value="Methylesterase CheB, C-terminal domain"/>
    <property type="match status" value="1"/>
</dbReference>
<dbReference type="CDD" id="cd17541">
    <property type="entry name" value="REC_CheB-like"/>
    <property type="match status" value="1"/>
</dbReference>
<protein>
    <recommendedName>
        <fullName evidence="5">Protein-glutamate methylesterase/protein-glutamine glutaminase</fullName>
        <ecNumber evidence="5">3.1.1.61</ecNumber>
        <ecNumber evidence="5">3.5.1.44</ecNumber>
    </recommendedName>
</protein>
<dbReference type="Gene3D" id="3.40.50.180">
    <property type="entry name" value="Methylesterase CheB, C-terminal domain"/>
    <property type="match status" value="1"/>
</dbReference>
<name>A0ABN1L828_9GAMM</name>
<evidence type="ECO:0000256" key="2">
    <source>
        <dbReference type="ARBA" id="ARBA00022500"/>
    </source>
</evidence>
<feature type="domain" description="CheB-type methylesterase" evidence="10">
    <location>
        <begin position="184"/>
        <end position="379"/>
    </location>
</feature>
<dbReference type="InterPro" id="IPR000673">
    <property type="entry name" value="Sig_transdc_resp-reg_Me-estase"/>
</dbReference>
<feature type="active site" evidence="5 6">
    <location>
        <position position="200"/>
    </location>
</feature>
<feature type="active site" evidence="5 6">
    <location>
        <position position="321"/>
    </location>
</feature>
<dbReference type="SMART" id="SM00448">
    <property type="entry name" value="REC"/>
    <property type="match status" value="1"/>
</dbReference>
<dbReference type="PROSITE" id="PS50122">
    <property type="entry name" value="CHEB"/>
    <property type="match status" value="1"/>
</dbReference>
<dbReference type="HAMAP" id="MF_00099">
    <property type="entry name" value="CheB_chemtxs"/>
    <property type="match status" value="1"/>
</dbReference>
<evidence type="ECO:0000259" key="10">
    <source>
        <dbReference type="PROSITE" id="PS50122"/>
    </source>
</evidence>
<keyword evidence="12" id="KW-1185">Reference proteome</keyword>
<keyword evidence="3 5" id="KW-0378">Hydrolase</keyword>
<dbReference type="EC" id="3.5.1.44" evidence="5"/>
<keyword evidence="5 7" id="KW-0597">Phosphoprotein</keyword>
<comment type="PTM">
    <text evidence="5">Phosphorylated by CheA. Phosphorylation of the N-terminal regulatory domain activates the methylesterase activity.</text>
</comment>
<evidence type="ECO:0000256" key="1">
    <source>
        <dbReference type="ARBA" id="ARBA00022490"/>
    </source>
</evidence>
<dbReference type="Proteomes" id="UP001500021">
    <property type="component" value="Unassembled WGS sequence"/>
</dbReference>
<evidence type="ECO:0000256" key="4">
    <source>
        <dbReference type="ARBA" id="ARBA00048267"/>
    </source>
</evidence>
<dbReference type="PROSITE" id="PS50110">
    <property type="entry name" value="RESPONSE_REGULATORY"/>
    <property type="match status" value="1"/>
</dbReference>